<evidence type="ECO:0000313" key="11">
    <source>
        <dbReference type="EMBL" id="OGE74537.1"/>
    </source>
</evidence>
<feature type="active site" description="Nucleophile" evidence="8">
    <location>
        <position position="33"/>
    </location>
</feature>
<dbReference type="InterPro" id="IPR036249">
    <property type="entry name" value="Thioredoxin-like_sf"/>
</dbReference>
<evidence type="ECO:0000256" key="6">
    <source>
        <dbReference type="NCBIfam" id="TIGR01068"/>
    </source>
</evidence>
<keyword evidence="2" id="KW-0813">Transport</keyword>
<evidence type="ECO:0000256" key="1">
    <source>
        <dbReference type="ARBA" id="ARBA00008987"/>
    </source>
</evidence>
<comment type="similarity">
    <text evidence="1 7">Belongs to the thioredoxin family.</text>
</comment>
<organism evidence="11 12">
    <name type="scientific">Candidatus Doudnabacteria bacterium RIFCSPHIGHO2_01_52_17</name>
    <dbReference type="NCBI Taxonomy" id="1817820"/>
    <lineage>
        <taxon>Bacteria</taxon>
        <taxon>Candidatus Doudnaibacteriota</taxon>
    </lineage>
</organism>
<accession>A0A1F5NA49</accession>
<keyword evidence="4 9" id="KW-1015">Disulfide bond</keyword>
<comment type="caution">
    <text evidence="11">The sequence shown here is derived from an EMBL/GenBank/DDBJ whole genome shotgun (WGS) entry which is preliminary data.</text>
</comment>
<dbReference type="EMBL" id="MFEG01000061">
    <property type="protein sequence ID" value="OGE74537.1"/>
    <property type="molecule type" value="Genomic_DNA"/>
</dbReference>
<dbReference type="AlphaFoldDB" id="A0A1F5NA49"/>
<feature type="site" description="Deprotonates C-terminal active site Cys" evidence="8">
    <location>
        <position position="24"/>
    </location>
</feature>
<dbReference type="GO" id="GO:0015035">
    <property type="term" value="F:protein-disulfide reductase activity"/>
    <property type="evidence" value="ECO:0007669"/>
    <property type="project" value="UniProtKB-UniRule"/>
</dbReference>
<dbReference type="PIRSF" id="PIRSF000077">
    <property type="entry name" value="Thioredoxin"/>
    <property type="match status" value="1"/>
</dbReference>
<feature type="domain" description="Thioredoxin" evidence="10">
    <location>
        <begin position="1"/>
        <end position="106"/>
    </location>
</feature>
<gene>
    <name evidence="11" type="ORF">A3K06_02215</name>
</gene>
<dbReference type="NCBIfam" id="TIGR01068">
    <property type="entry name" value="thioredoxin"/>
    <property type="match status" value="1"/>
</dbReference>
<name>A0A1F5NA49_9BACT</name>
<evidence type="ECO:0000313" key="12">
    <source>
        <dbReference type="Proteomes" id="UP000176547"/>
    </source>
</evidence>
<dbReference type="Gene3D" id="3.40.30.10">
    <property type="entry name" value="Glutaredoxin"/>
    <property type="match status" value="1"/>
</dbReference>
<dbReference type="Pfam" id="PF00085">
    <property type="entry name" value="Thioredoxin"/>
    <property type="match status" value="1"/>
</dbReference>
<dbReference type="PROSITE" id="PS51352">
    <property type="entry name" value="THIOREDOXIN_2"/>
    <property type="match status" value="1"/>
</dbReference>
<feature type="site" description="Contributes to redox potential value" evidence="8">
    <location>
        <position position="32"/>
    </location>
</feature>
<proteinExistence type="inferred from homology"/>
<dbReference type="GO" id="GO:0045454">
    <property type="term" value="P:cell redox homeostasis"/>
    <property type="evidence" value="ECO:0007669"/>
    <property type="project" value="TreeGrafter"/>
</dbReference>
<dbReference type="SUPFAM" id="SSF52833">
    <property type="entry name" value="Thioredoxin-like"/>
    <property type="match status" value="1"/>
</dbReference>
<evidence type="ECO:0000256" key="3">
    <source>
        <dbReference type="ARBA" id="ARBA00022982"/>
    </source>
</evidence>
<dbReference type="InterPro" id="IPR005746">
    <property type="entry name" value="Thioredoxin"/>
</dbReference>
<dbReference type="FunFam" id="3.40.30.10:FF:000001">
    <property type="entry name" value="Thioredoxin"/>
    <property type="match status" value="1"/>
</dbReference>
<feature type="site" description="Contributes to redox potential value" evidence="8">
    <location>
        <position position="31"/>
    </location>
</feature>
<keyword evidence="5 9" id="KW-0676">Redox-active center</keyword>
<dbReference type="PANTHER" id="PTHR45663">
    <property type="entry name" value="GEO12009P1"/>
    <property type="match status" value="1"/>
</dbReference>
<evidence type="ECO:0000259" key="10">
    <source>
        <dbReference type="PROSITE" id="PS51352"/>
    </source>
</evidence>
<evidence type="ECO:0000256" key="8">
    <source>
        <dbReference type="PIRSR" id="PIRSR000077-1"/>
    </source>
</evidence>
<dbReference type="PROSITE" id="PS00194">
    <property type="entry name" value="THIOREDOXIN_1"/>
    <property type="match status" value="1"/>
</dbReference>
<keyword evidence="3" id="KW-0249">Electron transport</keyword>
<dbReference type="InterPro" id="IPR017937">
    <property type="entry name" value="Thioredoxin_CS"/>
</dbReference>
<evidence type="ECO:0000256" key="5">
    <source>
        <dbReference type="ARBA" id="ARBA00023284"/>
    </source>
</evidence>
<evidence type="ECO:0000256" key="9">
    <source>
        <dbReference type="PIRSR" id="PIRSR000077-4"/>
    </source>
</evidence>
<evidence type="ECO:0000256" key="4">
    <source>
        <dbReference type="ARBA" id="ARBA00023157"/>
    </source>
</evidence>
<dbReference type="Proteomes" id="UP000176547">
    <property type="component" value="Unassembled WGS sequence"/>
</dbReference>
<dbReference type="PANTHER" id="PTHR45663:SF11">
    <property type="entry name" value="GEO12009P1"/>
    <property type="match status" value="1"/>
</dbReference>
<dbReference type="GO" id="GO:0005829">
    <property type="term" value="C:cytosol"/>
    <property type="evidence" value="ECO:0007669"/>
    <property type="project" value="TreeGrafter"/>
</dbReference>
<feature type="disulfide bond" description="Redox-active" evidence="9">
    <location>
        <begin position="30"/>
        <end position="33"/>
    </location>
</feature>
<dbReference type="PRINTS" id="PR00421">
    <property type="entry name" value="THIOREDOXIN"/>
</dbReference>
<dbReference type="InterPro" id="IPR013766">
    <property type="entry name" value="Thioredoxin_domain"/>
</dbReference>
<dbReference type="CDD" id="cd02947">
    <property type="entry name" value="TRX_family"/>
    <property type="match status" value="1"/>
</dbReference>
<protein>
    <recommendedName>
        <fullName evidence="6 7">Thioredoxin</fullName>
    </recommendedName>
</protein>
<reference evidence="11 12" key="1">
    <citation type="journal article" date="2016" name="Nat. Commun.">
        <title>Thousands of microbial genomes shed light on interconnected biogeochemical processes in an aquifer system.</title>
        <authorList>
            <person name="Anantharaman K."/>
            <person name="Brown C.T."/>
            <person name="Hug L.A."/>
            <person name="Sharon I."/>
            <person name="Castelle C.J."/>
            <person name="Probst A.J."/>
            <person name="Thomas B.C."/>
            <person name="Singh A."/>
            <person name="Wilkins M.J."/>
            <person name="Karaoz U."/>
            <person name="Brodie E.L."/>
            <person name="Williams K.H."/>
            <person name="Hubbard S.S."/>
            <person name="Banfield J.F."/>
        </authorList>
    </citation>
    <scope>NUCLEOTIDE SEQUENCE [LARGE SCALE GENOMIC DNA]</scope>
</reference>
<feature type="active site" description="Nucleophile" evidence="8">
    <location>
        <position position="30"/>
    </location>
</feature>
<sequence length="106" mass="11634">METTLTAENFENEVLRAPVPVLVDFWAEWCTPCHAIAPAISEIAKAYDGRLKVGKLNVDEHPDLAFKYGVSSIPNLKIFKGGAVTDEIIGVVPKTEIVKRVDKQIG</sequence>
<evidence type="ECO:0000256" key="7">
    <source>
        <dbReference type="PIRNR" id="PIRNR000077"/>
    </source>
</evidence>
<evidence type="ECO:0000256" key="2">
    <source>
        <dbReference type="ARBA" id="ARBA00022448"/>
    </source>
</evidence>